<dbReference type="GO" id="GO:0016887">
    <property type="term" value="F:ATP hydrolysis activity"/>
    <property type="evidence" value="ECO:0007669"/>
    <property type="project" value="InterPro"/>
</dbReference>
<dbReference type="InterPro" id="IPR015854">
    <property type="entry name" value="ABC_transpr_LolD-like"/>
</dbReference>
<dbReference type="InterPro" id="IPR003593">
    <property type="entry name" value="AAA+_ATPase"/>
</dbReference>
<evidence type="ECO:0000256" key="2">
    <source>
        <dbReference type="ARBA" id="ARBA00022741"/>
    </source>
</evidence>
<evidence type="ECO:0000256" key="1">
    <source>
        <dbReference type="ARBA" id="ARBA00022448"/>
    </source>
</evidence>
<keyword evidence="3 6" id="KW-0067">ATP-binding</keyword>
<dbReference type="PROSITE" id="PS50893">
    <property type="entry name" value="ABC_TRANSPORTER_2"/>
    <property type="match status" value="1"/>
</dbReference>
<evidence type="ECO:0000313" key="6">
    <source>
        <dbReference type="EMBL" id="QDS98218.1"/>
    </source>
</evidence>
<dbReference type="Pfam" id="PF00005">
    <property type="entry name" value="ABC_tran"/>
    <property type="match status" value="1"/>
</dbReference>
<keyword evidence="2" id="KW-0547">Nucleotide-binding</keyword>
<gene>
    <name evidence="6" type="primary">lolD_3</name>
    <name evidence="6" type="ORF">HG15A2_14910</name>
</gene>
<dbReference type="SMART" id="SM00382">
    <property type="entry name" value="AAA"/>
    <property type="match status" value="1"/>
</dbReference>
<keyword evidence="1" id="KW-0813">Transport</keyword>
<dbReference type="GO" id="GO:0022857">
    <property type="term" value="F:transmembrane transporter activity"/>
    <property type="evidence" value="ECO:0007669"/>
    <property type="project" value="TreeGrafter"/>
</dbReference>
<keyword evidence="6" id="KW-0378">Hydrolase</keyword>
<comment type="similarity">
    <text evidence="4">Belongs to the ABC transporter superfamily. Macrolide exporter (TC 3.A.1.122) family.</text>
</comment>
<proteinExistence type="inferred from homology"/>
<dbReference type="RefSeq" id="WP_145059199.1">
    <property type="nucleotide sequence ID" value="NZ_CP036263.1"/>
</dbReference>
<keyword evidence="6" id="KW-0449">Lipoprotein</keyword>
<dbReference type="InterPro" id="IPR017911">
    <property type="entry name" value="MacB-like_ATP-bd"/>
</dbReference>
<dbReference type="PANTHER" id="PTHR24220:SF86">
    <property type="entry name" value="ABC TRANSPORTER ABCH.1"/>
    <property type="match status" value="1"/>
</dbReference>
<dbReference type="AlphaFoldDB" id="A0A517MTK4"/>
<organism evidence="6 7">
    <name type="scientific">Adhaeretor mobilis</name>
    <dbReference type="NCBI Taxonomy" id="1930276"/>
    <lineage>
        <taxon>Bacteria</taxon>
        <taxon>Pseudomonadati</taxon>
        <taxon>Planctomycetota</taxon>
        <taxon>Planctomycetia</taxon>
        <taxon>Pirellulales</taxon>
        <taxon>Lacipirellulaceae</taxon>
        <taxon>Adhaeretor</taxon>
    </lineage>
</organism>
<dbReference type="PANTHER" id="PTHR24220">
    <property type="entry name" value="IMPORT ATP-BINDING PROTEIN"/>
    <property type="match status" value="1"/>
</dbReference>
<dbReference type="CDD" id="cd03255">
    <property type="entry name" value="ABC_MJ0796_LolCDE_FtsE"/>
    <property type="match status" value="1"/>
</dbReference>
<dbReference type="InterPro" id="IPR003439">
    <property type="entry name" value="ABC_transporter-like_ATP-bd"/>
</dbReference>
<dbReference type="GO" id="GO:0098796">
    <property type="term" value="C:membrane protein complex"/>
    <property type="evidence" value="ECO:0007669"/>
    <property type="project" value="UniProtKB-ARBA"/>
</dbReference>
<dbReference type="EC" id="3.6.3.-" evidence="6"/>
<dbReference type="FunFam" id="3.40.50.300:FF:000032">
    <property type="entry name" value="Export ABC transporter ATP-binding protein"/>
    <property type="match status" value="1"/>
</dbReference>
<dbReference type="SUPFAM" id="SSF52540">
    <property type="entry name" value="P-loop containing nucleoside triphosphate hydrolases"/>
    <property type="match status" value="1"/>
</dbReference>
<accession>A0A517MTK4</accession>
<evidence type="ECO:0000256" key="3">
    <source>
        <dbReference type="ARBA" id="ARBA00022840"/>
    </source>
</evidence>
<feature type="domain" description="ABC transporter" evidence="5">
    <location>
        <begin position="2"/>
        <end position="232"/>
    </location>
</feature>
<dbReference type="Proteomes" id="UP000319852">
    <property type="component" value="Chromosome"/>
</dbReference>
<dbReference type="OrthoDB" id="273392at2"/>
<evidence type="ECO:0000259" key="5">
    <source>
        <dbReference type="PROSITE" id="PS50893"/>
    </source>
</evidence>
<evidence type="ECO:0000313" key="7">
    <source>
        <dbReference type="Proteomes" id="UP000319852"/>
    </source>
</evidence>
<dbReference type="KEGG" id="amob:HG15A2_14910"/>
<dbReference type="GO" id="GO:0005524">
    <property type="term" value="F:ATP binding"/>
    <property type="evidence" value="ECO:0007669"/>
    <property type="project" value="UniProtKB-KW"/>
</dbReference>
<dbReference type="EMBL" id="CP036263">
    <property type="protein sequence ID" value="QDS98218.1"/>
    <property type="molecule type" value="Genomic_DNA"/>
</dbReference>
<protein>
    <submittedName>
        <fullName evidence="6">Lipoprotein-releasing system ATP-binding protein LolD</fullName>
        <ecNumber evidence="6">3.6.3.-</ecNumber>
    </submittedName>
</protein>
<reference evidence="6 7" key="1">
    <citation type="submission" date="2019-02" db="EMBL/GenBank/DDBJ databases">
        <title>Deep-cultivation of Planctomycetes and their phenomic and genomic characterization uncovers novel biology.</title>
        <authorList>
            <person name="Wiegand S."/>
            <person name="Jogler M."/>
            <person name="Boedeker C."/>
            <person name="Pinto D."/>
            <person name="Vollmers J."/>
            <person name="Rivas-Marin E."/>
            <person name="Kohn T."/>
            <person name="Peeters S.H."/>
            <person name="Heuer A."/>
            <person name="Rast P."/>
            <person name="Oberbeckmann S."/>
            <person name="Bunk B."/>
            <person name="Jeske O."/>
            <person name="Meyerdierks A."/>
            <person name="Storesund J.E."/>
            <person name="Kallscheuer N."/>
            <person name="Luecker S."/>
            <person name="Lage O.M."/>
            <person name="Pohl T."/>
            <person name="Merkel B.J."/>
            <person name="Hornburger P."/>
            <person name="Mueller R.-W."/>
            <person name="Bruemmer F."/>
            <person name="Labrenz M."/>
            <person name="Spormann A.M."/>
            <person name="Op den Camp H."/>
            <person name="Overmann J."/>
            <person name="Amann R."/>
            <person name="Jetten M.S.M."/>
            <person name="Mascher T."/>
            <person name="Medema M.H."/>
            <person name="Devos D.P."/>
            <person name="Kaster A.-K."/>
            <person name="Ovreas L."/>
            <person name="Rohde M."/>
            <person name="Galperin M.Y."/>
            <person name="Jogler C."/>
        </authorList>
    </citation>
    <scope>NUCLEOTIDE SEQUENCE [LARGE SCALE GENOMIC DNA]</scope>
    <source>
        <strain evidence="6 7">HG15A2</strain>
    </source>
</reference>
<keyword evidence="7" id="KW-1185">Reference proteome</keyword>
<sequence length="233" mass="25580">MITLEQVTKHYRHRQGEVVGLNGIDLTINSGEFISLTGPSGSGKSTLLLMLGTMMSPTAGRVLVDDTSVYDLCVARRTQLRRSKIGFVFQTFNLIPYLTALQNVQLPLTLTGKPIPAQVSRASELLERVGLAERMDHKPSELSIGQQQRVALARTLANDPEIILADEPTGNLDPDTRTQILEFFEEFNREGKTVVIVTHDPAVAEMAHRTVRIVEGHIVHADMASQNTAVSVA</sequence>
<dbReference type="Gene3D" id="3.40.50.300">
    <property type="entry name" value="P-loop containing nucleotide triphosphate hydrolases"/>
    <property type="match status" value="1"/>
</dbReference>
<dbReference type="GO" id="GO:0005886">
    <property type="term" value="C:plasma membrane"/>
    <property type="evidence" value="ECO:0007669"/>
    <property type="project" value="TreeGrafter"/>
</dbReference>
<evidence type="ECO:0000256" key="4">
    <source>
        <dbReference type="ARBA" id="ARBA00038388"/>
    </source>
</evidence>
<name>A0A517MTK4_9BACT</name>
<dbReference type="InterPro" id="IPR027417">
    <property type="entry name" value="P-loop_NTPase"/>
</dbReference>